<evidence type="ECO:0000313" key="1">
    <source>
        <dbReference type="EMBL" id="KKN64601.1"/>
    </source>
</evidence>
<dbReference type="EMBL" id="LAZR01000550">
    <property type="protein sequence ID" value="KKN64601.1"/>
    <property type="molecule type" value="Genomic_DNA"/>
</dbReference>
<name>A0A0F9UTT6_9ZZZZ</name>
<proteinExistence type="predicted"/>
<organism evidence="1">
    <name type="scientific">marine sediment metagenome</name>
    <dbReference type="NCBI Taxonomy" id="412755"/>
    <lineage>
        <taxon>unclassified sequences</taxon>
        <taxon>metagenomes</taxon>
        <taxon>ecological metagenomes</taxon>
    </lineage>
</organism>
<sequence>MFNLPISPKDILKILTEGKVHLHPLTIPEGLTRKEIARHLESLHFTDEEEFLAASSMTE</sequence>
<dbReference type="AlphaFoldDB" id="A0A0F9UTT6"/>
<accession>A0A0F9UTT6</accession>
<reference evidence="1" key="1">
    <citation type="journal article" date="2015" name="Nature">
        <title>Complex archaea that bridge the gap between prokaryotes and eukaryotes.</title>
        <authorList>
            <person name="Spang A."/>
            <person name="Saw J.H."/>
            <person name="Jorgensen S.L."/>
            <person name="Zaremba-Niedzwiedzka K."/>
            <person name="Martijn J."/>
            <person name="Lind A.E."/>
            <person name="van Eijk R."/>
            <person name="Schleper C."/>
            <person name="Guy L."/>
            <person name="Ettema T.J."/>
        </authorList>
    </citation>
    <scope>NUCLEOTIDE SEQUENCE</scope>
</reference>
<comment type="caution">
    <text evidence="1">The sequence shown here is derived from an EMBL/GenBank/DDBJ whole genome shotgun (WGS) entry which is preliminary data.</text>
</comment>
<gene>
    <name evidence="1" type="ORF">LCGC14_0490290</name>
</gene>
<protein>
    <submittedName>
        <fullName evidence="1">Uncharacterized protein</fullName>
    </submittedName>
</protein>
<feature type="non-terminal residue" evidence="1">
    <location>
        <position position="59"/>
    </location>
</feature>